<dbReference type="InterPro" id="IPR046960">
    <property type="entry name" value="PPR_At4g14850-like_plant"/>
</dbReference>
<keyword evidence="1" id="KW-0677">Repeat</keyword>
<proteinExistence type="predicted"/>
<evidence type="ECO:0000313" key="3">
    <source>
        <dbReference type="Proteomes" id="UP000834106"/>
    </source>
</evidence>
<dbReference type="PANTHER" id="PTHR47926:SF373">
    <property type="entry name" value="TETRATRICOPEPTIDE-LIKE HELICAL DOMAIN SUPERFAMILY, DYW DOMAIN-CONTAINING PROTEIN"/>
    <property type="match status" value="1"/>
</dbReference>
<sequence>MPEKYVVSWTVMLDGLIRERRIDEDKRLYSMLGRLCLEGRLDEAREIFDSTLQKYGLSDYNNLISGCAKNGKVDVVRKLLEVMPGKNEVNWTAMVMGHTQCGRTRELFDAMPVKPVFACNVMTQGIRLHFPSLISILSVCGYAQHGLGRETLQVSQEMCSSGIAVNDVTLLEFSRPVVILD</sequence>
<dbReference type="EMBL" id="OU503038">
    <property type="protein sequence ID" value="CAI9758600.1"/>
    <property type="molecule type" value="Genomic_DNA"/>
</dbReference>
<dbReference type="Pfam" id="PF01535">
    <property type="entry name" value="PPR"/>
    <property type="match status" value="3"/>
</dbReference>
<dbReference type="InterPro" id="IPR002885">
    <property type="entry name" value="PPR_rpt"/>
</dbReference>
<dbReference type="GO" id="GO:0003723">
    <property type="term" value="F:RNA binding"/>
    <property type="evidence" value="ECO:0007669"/>
    <property type="project" value="InterPro"/>
</dbReference>
<protein>
    <recommendedName>
        <fullName evidence="4">Pentatricopeptide repeat-containing protein</fullName>
    </recommendedName>
</protein>
<accession>A0AAD1YWU8</accession>
<gene>
    <name evidence="2" type="ORF">FPE_LOCUS6030</name>
</gene>
<evidence type="ECO:0000256" key="1">
    <source>
        <dbReference type="ARBA" id="ARBA00022737"/>
    </source>
</evidence>
<reference evidence="2" key="1">
    <citation type="submission" date="2023-05" db="EMBL/GenBank/DDBJ databases">
        <authorList>
            <person name="Huff M."/>
        </authorList>
    </citation>
    <scope>NUCLEOTIDE SEQUENCE</scope>
</reference>
<dbReference type="Proteomes" id="UP000834106">
    <property type="component" value="Chromosome 3"/>
</dbReference>
<dbReference type="InterPro" id="IPR011990">
    <property type="entry name" value="TPR-like_helical_dom_sf"/>
</dbReference>
<keyword evidence="3" id="KW-1185">Reference proteome</keyword>
<dbReference type="GO" id="GO:0009451">
    <property type="term" value="P:RNA modification"/>
    <property type="evidence" value="ECO:0007669"/>
    <property type="project" value="InterPro"/>
</dbReference>
<dbReference type="AlphaFoldDB" id="A0AAD1YWU8"/>
<organism evidence="2 3">
    <name type="scientific">Fraxinus pennsylvanica</name>
    <dbReference type="NCBI Taxonomy" id="56036"/>
    <lineage>
        <taxon>Eukaryota</taxon>
        <taxon>Viridiplantae</taxon>
        <taxon>Streptophyta</taxon>
        <taxon>Embryophyta</taxon>
        <taxon>Tracheophyta</taxon>
        <taxon>Spermatophyta</taxon>
        <taxon>Magnoliopsida</taxon>
        <taxon>eudicotyledons</taxon>
        <taxon>Gunneridae</taxon>
        <taxon>Pentapetalae</taxon>
        <taxon>asterids</taxon>
        <taxon>lamiids</taxon>
        <taxon>Lamiales</taxon>
        <taxon>Oleaceae</taxon>
        <taxon>Oleeae</taxon>
        <taxon>Fraxinus</taxon>
    </lineage>
</organism>
<evidence type="ECO:0008006" key="4">
    <source>
        <dbReference type="Google" id="ProtNLM"/>
    </source>
</evidence>
<evidence type="ECO:0000313" key="2">
    <source>
        <dbReference type="EMBL" id="CAI9758600.1"/>
    </source>
</evidence>
<dbReference type="PANTHER" id="PTHR47926">
    <property type="entry name" value="PENTATRICOPEPTIDE REPEAT-CONTAINING PROTEIN"/>
    <property type="match status" value="1"/>
</dbReference>
<dbReference type="Gene3D" id="1.25.40.10">
    <property type="entry name" value="Tetratricopeptide repeat domain"/>
    <property type="match status" value="1"/>
</dbReference>
<name>A0AAD1YWU8_9LAMI</name>
<dbReference type="NCBIfam" id="TIGR00756">
    <property type="entry name" value="PPR"/>
    <property type="match status" value="1"/>
</dbReference>